<dbReference type="AlphaFoldDB" id="A0A6A6ADP1"/>
<keyword evidence="3" id="KW-1185">Reference proteome</keyword>
<keyword evidence="1" id="KW-1133">Transmembrane helix</keyword>
<dbReference type="OrthoDB" id="4159814at2759"/>
<evidence type="ECO:0000313" key="3">
    <source>
        <dbReference type="Proteomes" id="UP000799771"/>
    </source>
</evidence>
<accession>A0A6A6ADP1</accession>
<dbReference type="EMBL" id="ML977506">
    <property type="protein sequence ID" value="KAF2129676.1"/>
    <property type="molecule type" value="Genomic_DNA"/>
</dbReference>
<gene>
    <name evidence="2" type="ORF">P153DRAFT_290915</name>
</gene>
<dbReference type="GeneID" id="54404171"/>
<evidence type="ECO:0000256" key="1">
    <source>
        <dbReference type="SAM" id="Phobius"/>
    </source>
</evidence>
<evidence type="ECO:0000313" key="2">
    <source>
        <dbReference type="EMBL" id="KAF2129676.1"/>
    </source>
</evidence>
<reference evidence="2" key="1">
    <citation type="journal article" date="2020" name="Stud. Mycol.">
        <title>101 Dothideomycetes genomes: a test case for predicting lifestyles and emergence of pathogens.</title>
        <authorList>
            <person name="Haridas S."/>
            <person name="Albert R."/>
            <person name="Binder M."/>
            <person name="Bloem J."/>
            <person name="Labutti K."/>
            <person name="Salamov A."/>
            <person name="Andreopoulos B."/>
            <person name="Baker S."/>
            <person name="Barry K."/>
            <person name="Bills G."/>
            <person name="Bluhm B."/>
            <person name="Cannon C."/>
            <person name="Castanera R."/>
            <person name="Culley D."/>
            <person name="Daum C."/>
            <person name="Ezra D."/>
            <person name="Gonzalez J."/>
            <person name="Henrissat B."/>
            <person name="Kuo A."/>
            <person name="Liang C."/>
            <person name="Lipzen A."/>
            <person name="Lutzoni F."/>
            <person name="Magnuson J."/>
            <person name="Mondo S."/>
            <person name="Nolan M."/>
            <person name="Ohm R."/>
            <person name="Pangilinan J."/>
            <person name="Park H.-J."/>
            <person name="Ramirez L."/>
            <person name="Alfaro M."/>
            <person name="Sun H."/>
            <person name="Tritt A."/>
            <person name="Yoshinaga Y."/>
            <person name="Zwiers L.-H."/>
            <person name="Turgeon B."/>
            <person name="Goodwin S."/>
            <person name="Spatafora J."/>
            <person name="Crous P."/>
            <person name="Grigoriev I."/>
        </authorList>
    </citation>
    <scope>NUCLEOTIDE SEQUENCE</scope>
    <source>
        <strain evidence="2">CBS 119687</strain>
    </source>
</reference>
<proteinExistence type="predicted"/>
<organism evidence="2 3">
    <name type="scientific">Dothidotthia symphoricarpi CBS 119687</name>
    <dbReference type="NCBI Taxonomy" id="1392245"/>
    <lineage>
        <taxon>Eukaryota</taxon>
        <taxon>Fungi</taxon>
        <taxon>Dikarya</taxon>
        <taxon>Ascomycota</taxon>
        <taxon>Pezizomycotina</taxon>
        <taxon>Dothideomycetes</taxon>
        <taxon>Pleosporomycetidae</taxon>
        <taxon>Pleosporales</taxon>
        <taxon>Dothidotthiaceae</taxon>
        <taxon>Dothidotthia</taxon>
    </lineage>
</organism>
<keyword evidence="1" id="KW-0812">Transmembrane</keyword>
<dbReference type="RefSeq" id="XP_033524065.1">
    <property type="nucleotide sequence ID" value="XM_033663739.1"/>
</dbReference>
<feature type="transmembrane region" description="Helical" evidence="1">
    <location>
        <begin position="6"/>
        <end position="28"/>
    </location>
</feature>
<name>A0A6A6ADP1_9PLEO</name>
<sequence length="81" mass="9025">MGFAMAPALIVLCMMVAGLMLVCCGYAIHKTFGFPANGNEFKPLSEEQWSYMKEVKARNMDMLAYEGRMVKKQGKAVHMDG</sequence>
<keyword evidence="1" id="KW-0472">Membrane</keyword>
<dbReference type="Proteomes" id="UP000799771">
    <property type="component" value="Unassembled WGS sequence"/>
</dbReference>
<protein>
    <submittedName>
        <fullName evidence="2">Uncharacterized protein</fullName>
    </submittedName>
</protein>